<gene>
    <name evidence="1" type="ORF">DF947_10275</name>
</gene>
<sequence length="180" mass="19024">MIKNSLNFALMSIGIIAISSCGSSKKDQPADTTITKTETTVTVPAKTENAPESVDYLVSPDTAILGKNKEALVKVTEAKSVVLQDADGKATGAELTVKLLVTNKSTLDAKKYFSVSASDARLELDNKTSIPGRKDTGSTEPEAEASTEAVWIFQLPAGTNPSKLNFFLDGTRVSVGLAKK</sequence>
<proteinExistence type="predicted"/>
<dbReference type="PROSITE" id="PS51257">
    <property type="entry name" value="PROKAR_LIPOPROTEIN"/>
    <property type="match status" value="1"/>
</dbReference>
<dbReference type="Proteomes" id="UP000245391">
    <property type="component" value="Unassembled WGS sequence"/>
</dbReference>
<evidence type="ECO:0000313" key="1">
    <source>
        <dbReference type="EMBL" id="PWS32148.1"/>
    </source>
</evidence>
<organism evidence="1 2">
    <name type="scientific">Pedobacter paludis</name>
    <dbReference type="NCBI Taxonomy" id="2203212"/>
    <lineage>
        <taxon>Bacteria</taxon>
        <taxon>Pseudomonadati</taxon>
        <taxon>Bacteroidota</taxon>
        <taxon>Sphingobacteriia</taxon>
        <taxon>Sphingobacteriales</taxon>
        <taxon>Sphingobacteriaceae</taxon>
        <taxon>Pedobacter</taxon>
    </lineage>
</organism>
<keyword evidence="2" id="KW-1185">Reference proteome</keyword>
<name>A0A317F3T2_9SPHI</name>
<dbReference type="EMBL" id="QGNY01000003">
    <property type="protein sequence ID" value="PWS32148.1"/>
    <property type="molecule type" value="Genomic_DNA"/>
</dbReference>
<comment type="caution">
    <text evidence="1">The sequence shown here is derived from an EMBL/GenBank/DDBJ whole genome shotgun (WGS) entry which is preliminary data.</text>
</comment>
<dbReference type="AlphaFoldDB" id="A0A317F3T2"/>
<reference evidence="2" key="1">
    <citation type="submission" date="2018-05" db="EMBL/GenBank/DDBJ databases">
        <title>Pedobacter paludis sp. nov., isolated from wetland soil.</title>
        <authorList>
            <person name="Zhang Y."/>
        </authorList>
    </citation>
    <scope>NUCLEOTIDE SEQUENCE [LARGE SCALE GENOMIC DNA]</scope>
    <source>
        <strain evidence="2">R-8</strain>
    </source>
</reference>
<dbReference type="OrthoDB" id="761686at2"/>
<accession>A0A317F3T2</accession>
<dbReference type="RefSeq" id="WP_109929597.1">
    <property type="nucleotide sequence ID" value="NZ_QGNY01000003.1"/>
</dbReference>
<evidence type="ECO:0000313" key="2">
    <source>
        <dbReference type="Proteomes" id="UP000245391"/>
    </source>
</evidence>
<protein>
    <recommendedName>
        <fullName evidence="3">DUF4352 domain-containing protein</fullName>
    </recommendedName>
</protein>
<evidence type="ECO:0008006" key="3">
    <source>
        <dbReference type="Google" id="ProtNLM"/>
    </source>
</evidence>